<reference evidence="3" key="1">
    <citation type="submission" date="2018-05" db="EMBL/GenBank/DDBJ databases">
        <authorList>
            <person name="Lanie J.A."/>
            <person name="Ng W.-L."/>
            <person name="Kazmierczak K.M."/>
            <person name="Andrzejewski T.M."/>
            <person name="Davidsen T.M."/>
            <person name="Wayne K.J."/>
            <person name="Tettelin H."/>
            <person name="Glass J.I."/>
            <person name="Rusch D."/>
            <person name="Podicherti R."/>
            <person name="Tsui H.-C.T."/>
            <person name="Winkler M.E."/>
        </authorList>
    </citation>
    <scope>NUCLEOTIDE SEQUENCE</scope>
</reference>
<sequence>MEFITGKHISRRSFVRGMGATVALPFLDAMVPAGRPWADPGYTRLVCIEESMGSAGGSTWGDAQHLFAPAKTGRDFDFLPTSQLAPLEEFRDYLTIVSNTDCRMAEPYRAEEIGGDHDRSTAVFLTQAHPKQTQGSDLYLGTSLDQLHARRFGRDTALPSLELCTESIDRGGGCAYNYHCAYTTSLSWASPNQPLPAIREPRVVFERLFGAGDTPEDRAARRRTDRSMIDWIATEIARLRRELGAADRLAMDEYLDHIREIERRIQLVEERNTSGEERDMPEAPSGVPDSWEEHMKLMFDLQLLALQADLTRVITFKTGFDQSNRSFPTSGTTKSHHGASHHGNIPADIIDFNKINTYRLSQVGYFLEKMKNTMEGDASLLEKTAIVWGSPMGDPNLHNHRRCPLILMGHANGALEGNLHLKTPEGTPMANVLLSLMQGIGHDDMRAFGDSTAEFPLVFPRGVTSEASQRGL</sequence>
<feature type="region of interest" description="Disordered" evidence="2">
    <location>
        <begin position="324"/>
        <end position="343"/>
    </location>
</feature>
<feature type="coiled-coil region" evidence="1">
    <location>
        <begin position="251"/>
        <end position="278"/>
    </location>
</feature>
<accession>A0A381S9Y4</accession>
<dbReference type="EMBL" id="UINC01002786">
    <property type="protein sequence ID" value="SVA00289.1"/>
    <property type="molecule type" value="Genomic_DNA"/>
</dbReference>
<dbReference type="Pfam" id="PF07586">
    <property type="entry name" value="HXXSHH"/>
    <property type="match status" value="1"/>
</dbReference>
<name>A0A381S9Y4_9ZZZZ</name>
<dbReference type="PROSITE" id="PS51318">
    <property type="entry name" value="TAT"/>
    <property type="match status" value="1"/>
</dbReference>
<proteinExistence type="predicted"/>
<feature type="compositionally biased region" description="Polar residues" evidence="2">
    <location>
        <begin position="324"/>
        <end position="333"/>
    </location>
</feature>
<evidence type="ECO:0008006" key="4">
    <source>
        <dbReference type="Google" id="ProtNLM"/>
    </source>
</evidence>
<evidence type="ECO:0000313" key="3">
    <source>
        <dbReference type="EMBL" id="SVA00289.1"/>
    </source>
</evidence>
<evidence type="ECO:0000256" key="2">
    <source>
        <dbReference type="SAM" id="MobiDB-lite"/>
    </source>
</evidence>
<protein>
    <recommendedName>
        <fullName evidence="4">DUF1552 domain-containing protein</fullName>
    </recommendedName>
</protein>
<organism evidence="3">
    <name type="scientific">marine metagenome</name>
    <dbReference type="NCBI Taxonomy" id="408172"/>
    <lineage>
        <taxon>unclassified sequences</taxon>
        <taxon>metagenomes</taxon>
        <taxon>ecological metagenomes</taxon>
    </lineage>
</organism>
<keyword evidence="1" id="KW-0175">Coiled coil</keyword>
<dbReference type="InterPro" id="IPR006311">
    <property type="entry name" value="TAT_signal"/>
</dbReference>
<gene>
    <name evidence="3" type="ORF">METZ01_LOCUS53143</name>
</gene>
<dbReference type="InterPro" id="IPR011447">
    <property type="entry name" value="DUF1552"/>
</dbReference>
<evidence type="ECO:0000256" key="1">
    <source>
        <dbReference type="SAM" id="Coils"/>
    </source>
</evidence>
<dbReference type="AlphaFoldDB" id="A0A381S9Y4"/>